<dbReference type="PANTHER" id="PTHR11257">
    <property type="entry name" value="CHEMOSENSORY PROTEIN-RELATED"/>
    <property type="match status" value="1"/>
</dbReference>
<proteinExistence type="evidence at transcript level"/>
<gene>
    <name evidence="2" type="primary">CSP3</name>
</gene>
<sequence>MKIIIALVLGVALAIQVAAYTTKYDNIDIDEILTNDRLYKKYFDCLTGEGKCTPDGKELKEAIPDALATKCDKCNEKQKAATEKVLKYLSDNKKEDLTRLRDIYDPEGKFSAMYKDEAEKKGIAV</sequence>
<dbReference type="Pfam" id="PF03392">
    <property type="entry name" value="OS-D"/>
    <property type="match status" value="1"/>
</dbReference>
<reference evidence="2" key="2">
    <citation type="submission" date="2017-08" db="EMBL/GenBank/DDBJ databases">
        <authorList>
            <person name="de Groot N.N."/>
        </authorList>
    </citation>
    <scope>NUCLEOTIDE SEQUENCE</scope>
    <source>
        <tissue evidence="2">Antenna</tissue>
    </source>
</reference>
<accession>A0A2Z5EM79</accession>
<dbReference type="AlphaFoldDB" id="A0A2Z5EM79"/>
<dbReference type="EMBL" id="MF598725">
    <property type="protein sequence ID" value="AXB87337.1"/>
    <property type="molecule type" value="mRNA"/>
</dbReference>
<reference evidence="2" key="1">
    <citation type="journal article" date="2015" name="Sci. Rep.">
        <title>Chemosensillum immunolocalization and ligand specificity of chemosensory proteins in the alfalfa plant bug Adelphocoris lineolatus (Goeze).</title>
        <authorList>
            <person name="Sun L."/>
            <person name="Zhou J.J."/>
            <person name="Gu S.H."/>
            <person name="Xiao H.J."/>
            <person name="Guo Y.Y."/>
            <person name="Liu Z.W."/>
            <person name="Zhang Y.J."/>
        </authorList>
    </citation>
    <scope>NUCLEOTIDE SEQUENCE</scope>
    <source>
        <tissue evidence="2">Antenna</tissue>
    </source>
</reference>
<feature type="chain" id="PRO_5016284332" evidence="1">
    <location>
        <begin position="20"/>
        <end position="125"/>
    </location>
</feature>
<evidence type="ECO:0000313" key="2">
    <source>
        <dbReference type="EMBL" id="AXB87337.1"/>
    </source>
</evidence>
<dbReference type="SUPFAM" id="SSF100910">
    <property type="entry name" value="Chemosensory protein Csp2"/>
    <property type="match status" value="1"/>
</dbReference>
<dbReference type="InterPro" id="IPR005055">
    <property type="entry name" value="A10/PebIII"/>
</dbReference>
<dbReference type="PANTHER" id="PTHR11257:SF12">
    <property type="entry name" value="EJACULATORY BULB-SPECIFIC PROTEIN 3-RELATED"/>
    <property type="match status" value="1"/>
</dbReference>
<dbReference type="Gene3D" id="1.10.2080.10">
    <property type="entry name" value="Insect odorant-binding protein A10/Ejaculatory bulb-specific protein 3"/>
    <property type="match status" value="1"/>
</dbReference>
<protein>
    <submittedName>
        <fullName evidence="2">Chemosensory protein 3</fullName>
    </submittedName>
</protein>
<organism evidence="2">
    <name type="scientific">Tropidothorax elegans</name>
    <dbReference type="NCBI Taxonomy" id="2233830"/>
    <lineage>
        <taxon>Eukaryota</taxon>
        <taxon>Metazoa</taxon>
        <taxon>Ecdysozoa</taxon>
        <taxon>Arthropoda</taxon>
        <taxon>Hexapoda</taxon>
        <taxon>Insecta</taxon>
        <taxon>Pterygota</taxon>
        <taxon>Neoptera</taxon>
        <taxon>Paraneoptera</taxon>
        <taxon>Hemiptera</taxon>
        <taxon>Heteroptera</taxon>
        <taxon>Panheteroptera</taxon>
        <taxon>Pentatomomorpha</taxon>
        <taxon>Lygaeoidea</taxon>
        <taxon>Lygaeidae</taxon>
        <taxon>Lygaeinae</taxon>
        <taxon>Tropidothorax</taxon>
    </lineage>
</organism>
<keyword evidence="1" id="KW-0732">Signal</keyword>
<name>A0A2Z5EM79_9HEMI</name>
<dbReference type="InterPro" id="IPR036682">
    <property type="entry name" value="OS_D_A10/PebIII_sf"/>
</dbReference>
<feature type="signal peptide" evidence="1">
    <location>
        <begin position="1"/>
        <end position="19"/>
    </location>
</feature>
<evidence type="ECO:0000256" key="1">
    <source>
        <dbReference type="SAM" id="SignalP"/>
    </source>
</evidence>